<accession>A0A0C2C239</accession>
<dbReference type="PANTHER" id="PTHR24221">
    <property type="entry name" value="ATP-BINDING CASSETTE SUB-FAMILY B"/>
    <property type="match status" value="1"/>
</dbReference>
<sequence length="144" mass="15697">MPMLDGHSGIQRWRNAAYCTDVMSAISANVAGWAVIYASAAFGDLVRSHLAARALYSIIDSCQEVKKGETPVIQNLSLIVRNEHAVALVGASGYGKSTVIQLLERFYDPDSGNVQLDGNDLRLICRVHLRNNIALVGQEPVLFK</sequence>
<dbReference type="EMBL" id="KN783821">
    <property type="protein sequence ID" value="KIH43667.1"/>
    <property type="molecule type" value="Genomic_DNA"/>
</dbReference>
<reference evidence="2 3" key="1">
    <citation type="submission" date="2013-12" db="EMBL/GenBank/DDBJ databases">
        <title>Draft genome of the parsitic nematode Ancylostoma duodenale.</title>
        <authorList>
            <person name="Mitreva M."/>
        </authorList>
    </citation>
    <scope>NUCLEOTIDE SEQUENCE [LARGE SCALE GENOMIC DNA]</scope>
    <source>
        <strain evidence="2 3">Zhejiang</strain>
    </source>
</reference>
<evidence type="ECO:0000313" key="2">
    <source>
        <dbReference type="EMBL" id="KIH43667.1"/>
    </source>
</evidence>
<dbReference type="GO" id="GO:0016020">
    <property type="term" value="C:membrane"/>
    <property type="evidence" value="ECO:0007669"/>
    <property type="project" value="TreeGrafter"/>
</dbReference>
<dbReference type="GO" id="GO:0016887">
    <property type="term" value="F:ATP hydrolysis activity"/>
    <property type="evidence" value="ECO:0007669"/>
    <property type="project" value="InterPro"/>
</dbReference>
<evidence type="ECO:0000313" key="3">
    <source>
        <dbReference type="Proteomes" id="UP000054047"/>
    </source>
</evidence>
<dbReference type="Gene3D" id="3.40.50.300">
    <property type="entry name" value="P-loop containing nucleotide triphosphate hydrolases"/>
    <property type="match status" value="1"/>
</dbReference>
<dbReference type="InterPro" id="IPR003439">
    <property type="entry name" value="ABC_transporter-like_ATP-bd"/>
</dbReference>
<evidence type="ECO:0000259" key="1">
    <source>
        <dbReference type="Pfam" id="PF00005"/>
    </source>
</evidence>
<dbReference type="AlphaFoldDB" id="A0A0C2C239"/>
<keyword evidence="3" id="KW-1185">Reference proteome</keyword>
<name>A0A0C2C239_9BILA</name>
<proteinExistence type="predicted"/>
<gene>
    <name evidence="2" type="ORF">ANCDUO_26322</name>
</gene>
<dbReference type="InterPro" id="IPR039421">
    <property type="entry name" value="Type_1_exporter"/>
</dbReference>
<dbReference type="SUPFAM" id="SSF52540">
    <property type="entry name" value="P-loop containing nucleoside triphosphate hydrolases"/>
    <property type="match status" value="1"/>
</dbReference>
<dbReference type="InterPro" id="IPR027417">
    <property type="entry name" value="P-loop_NTPase"/>
</dbReference>
<feature type="domain" description="ABC transporter" evidence="1">
    <location>
        <begin position="74"/>
        <end position="143"/>
    </location>
</feature>
<dbReference type="PANTHER" id="PTHR24221:SF617">
    <property type="entry name" value="P-GLYCOPROTEIN RELATED"/>
    <property type="match status" value="1"/>
</dbReference>
<dbReference type="Proteomes" id="UP000054047">
    <property type="component" value="Unassembled WGS sequence"/>
</dbReference>
<dbReference type="OrthoDB" id="5850198at2759"/>
<protein>
    <recommendedName>
        <fullName evidence="1">ABC transporter domain-containing protein</fullName>
    </recommendedName>
</protein>
<dbReference type="GO" id="GO:0005524">
    <property type="term" value="F:ATP binding"/>
    <property type="evidence" value="ECO:0007669"/>
    <property type="project" value="InterPro"/>
</dbReference>
<organism evidence="2 3">
    <name type="scientific">Ancylostoma duodenale</name>
    <dbReference type="NCBI Taxonomy" id="51022"/>
    <lineage>
        <taxon>Eukaryota</taxon>
        <taxon>Metazoa</taxon>
        <taxon>Ecdysozoa</taxon>
        <taxon>Nematoda</taxon>
        <taxon>Chromadorea</taxon>
        <taxon>Rhabditida</taxon>
        <taxon>Rhabditina</taxon>
        <taxon>Rhabditomorpha</taxon>
        <taxon>Strongyloidea</taxon>
        <taxon>Ancylostomatidae</taxon>
        <taxon>Ancylostomatinae</taxon>
        <taxon>Ancylostoma</taxon>
    </lineage>
</organism>
<dbReference type="Pfam" id="PF00005">
    <property type="entry name" value="ABC_tran"/>
    <property type="match status" value="1"/>
</dbReference>
<dbReference type="GO" id="GO:0042626">
    <property type="term" value="F:ATPase-coupled transmembrane transporter activity"/>
    <property type="evidence" value="ECO:0007669"/>
    <property type="project" value="TreeGrafter"/>
</dbReference>
<feature type="non-terminal residue" evidence="2">
    <location>
        <position position="144"/>
    </location>
</feature>